<reference evidence="2" key="1">
    <citation type="submission" date="2021-04" db="EMBL/GenBank/DDBJ databases">
        <authorList>
            <person name="Rodrigo-Torres L."/>
            <person name="Arahal R. D."/>
            <person name="Lucena T."/>
        </authorList>
    </citation>
    <scope>NUCLEOTIDE SEQUENCE</scope>
    <source>
        <strain evidence="2">AS29M-1</strain>
    </source>
</reference>
<feature type="transmembrane region" description="Helical" evidence="1">
    <location>
        <begin position="140"/>
        <end position="161"/>
    </location>
</feature>
<dbReference type="InterPro" id="IPR008526">
    <property type="entry name" value="YedI"/>
</dbReference>
<evidence type="ECO:0000313" key="2">
    <source>
        <dbReference type="EMBL" id="CAG5078414.1"/>
    </source>
</evidence>
<evidence type="ECO:0000313" key="3">
    <source>
        <dbReference type="Proteomes" id="UP000683507"/>
    </source>
</evidence>
<dbReference type="RefSeq" id="WP_258540892.1">
    <property type="nucleotide sequence ID" value="NZ_OU015584.1"/>
</dbReference>
<keyword evidence="1" id="KW-0472">Membrane</keyword>
<name>A0A916JK56_9FLAO</name>
<feature type="transmembrane region" description="Helical" evidence="1">
    <location>
        <begin position="167"/>
        <end position="190"/>
    </location>
</feature>
<dbReference type="GO" id="GO:0005886">
    <property type="term" value="C:plasma membrane"/>
    <property type="evidence" value="ECO:0007669"/>
    <property type="project" value="TreeGrafter"/>
</dbReference>
<dbReference type="PANTHER" id="PTHR30503:SF3">
    <property type="entry name" value="INNER MEMBRANE PROTEIN YEDI"/>
    <property type="match status" value="1"/>
</dbReference>
<dbReference type="Pfam" id="PF05661">
    <property type="entry name" value="DUF808"/>
    <property type="match status" value="1"/>
</dbReference>
<gene>
    <name evidence="2" type="primary">yedI</name>
    <name evidence="2" type="ORF">CRYO30217_00663</name>
</gene>
<proteinExistence type="predicted"/>
<feature type="transmembrane region" description="Helical" evidence="1">
    <location>
        <begin position="70"/>
        <end position="99"/>
    </location>
</feature>
<dbReference type="PANTHER" id="PTHR30503">
    <property type="entry name" value="INNER MEMBRANE PROTEIN YEDI"/>
    <property type="match status" value="1"/>
</dbReference>
<evidence type="ECO:0000256" key="1">
    <source>
        <dbReference type="SAM" id="Phobius"/>
    </source>
</evidence>
<dbReference type="EMBL" id="OU015584">
    <property type="protein sequence ID" value="CAG5078414.1"/>
    <property type="molecule type" value="Genomic_DNA"/>
</dbReference>
<keyword evidence="1" id="KW-1133">Transmembrane helix</keyword>
<dbReference type="Proteomes" id="UP000683507">
    <property type="component" value="Chromosome"/>
</dbReference>
<accession>A0A916JK56</accession>
<keyword evidence="1" id="KW-0812">Transmembrane</keyword>
<feature type="transmembrane region" description="Helical" evidence="1">
    <location>
        <begin position="221"/>
        <end position="246"/>
    </location>
</feature>
<dbReference type="AlphaFoldDB" id="A0A916JK56"/>
<protein>
    <submittedName>
        <fullName evidence="2">Inner membrane protein YedI</fullName>
    </submittedName>
</protein>
<dbReference type="KEGG" id="ptan:CRYO30217_00663"/>
<feature type="transmembrane region" description="Helical" evidence="1">
    <location>
        <begin position="258"/>
        <end position="283"/>
    </location>
</feature>
<sequence>MASGFFVLLDDIATLMNDVATMGKIAGKKTAGILGDDLAVNAEKASGFVSERELPVLWAITKGSFINKLIILPIAFLLSYFLPWIVVAILLVGGCYLAYEGVEKILEYIFPHETEEETKPSINMTKEEVMDFEQSKIKSAIITDFILSVEIVIIALGAVSGESIGTQIIVVTLIAMLATVGVYGIVGLIVRMDDFGFKLVANGIRQNLKSKIRVGRFFIKALPWVIKSIGVLGTIALMLVSGGMFVHYIDFIHELLHAWPAVVAELTVGLVVGFCMVGLVKFARWVIGKIKKT</sequence>
<organism evidence="2 3">
    <name type="scientific">Parvicella tangerina</name>
    <dbReference type="NCBI Taxonomy" id="2829795"/>
    <lineage>
        <taxon>Bacteria</taxon>
        <taxon>Pseudomonadati</taxon>
        <taxon>Bacteroidota</taxon>
        <taxon>Flavobacteriia</taxon>
        <taxon>Flavobacteriales</taxon>
        <taxon>Parvicellaceae</taxon>
        <taxon>Parvicella</taxon>
    </lineage>
</organism>
<keyword evidence="3" id="KW-1185">Reference proteome</keyword>
<dbReference type="PIRSF" id="PIRSF016660">
    <property type="entry name" value="YedI"/>
    <property type="match status" value="1"/>
</dbReference>